<evidence type="ECO:0008006" key="3">
    <source>
        <dbReference type="Google" id="ProtNLM"/>
    </source>
</evidence>
<name>A0A2S5GMT3_9BURK</name>
<dbReference type="AlphaFoldDB" id="A0A2S5GMT3"/>
<comment type="caution">
    <text evidence="1">The sequence shown here is derived from an EMBL/GenBank/DDBJ whole genome shotgun (WGS) entry which is preliminary data.</text>
</comment>
<protein>
    <recommendedName>
        <fullName evidence="3">DUF3396 domain-containing protein</fullName>
    </recommendedName>
</protein>
<dbReference type="Proteomes" id="UP000239990">
    <property type="component" value="Unassembled WGS sequence"/>
</dbReference>
<dbReference type="Pfam" id="PF11876">
    <property type="entry name" value="TsiV"/>
    <property type="match status" value="1"/>
</dbReference>
<evidence type="ECO:0000313" key="1">
    <source>
        <dbReference type="EMBL" id="PPA74400.1"/>
    </source>
</evidence>
<organism evidence="1 2">
    <name type="scientific">Achromobacter spanius</name>
    <dbReference type="NCBI Taxonomy" id="217203"/>
    <lineage>
        <taxon>Bacteria</taxon>
        <taxon>Pseudomonadati</taxon>
        <taxon>Pseudomonadota</taxon>
        <taxon>Betaproteobacteria</taxon>
        <taxon>Burkholderiales</taxon>
        <taxon>Alcaligenaceae</taxon>
        <taxon>Achromobacter</taxon>
    </lineage>
</organism>
<proteinExistence type="predicted"/>
<dbReference type="EMBL" id="PREU01000009">
    <property type="protein sequence ID" value="PPA74400.1"/>
    <property type="molecule type" value="Genomic_DNA"/>
</dbReference>
<gene>
    <name evidence="1" type="ORF">C4E15_19540</name>
</gene>
<reference evidence="1 2" key="1">
    <citation type="submission" date="2018-02" db="EMBL/GenBank/DDBJ databases">
        <title>Draft Genome of Achromobacter spanius stain 6.</title>
        <authorList>
            <person name="Gunasekera T.S."/>
            <person name="Radwan O."/>
            <person name="Ruiz O.N."/>
        </authorList>
    </citation>
    <scope>NUCLEOTIDE SEQUENCE [LARGE SCALE GENOMIC DNA]</scope>
    <source>
        <strain evidence="1 2">6</strain>
    </source>
</reference>
<dbReference type="InterPro" id="IPR021815">
    <property type="entry name" value="TsiV"/>
</dbReference>
<evidence type="ECO:0000313" key="2">
    <source>
        <dbReference type="Proteomes" id="UP000239990"/>
    </source>
</evidence>
<dbReference type="OrthoDB" id="8646368at2"/>
<sequence length="525" mass="59716">MSTSHPLIDDDDLSGMIDDLKKWPHTSIGYGDFELSTTLFLTFYFSHQPAHCLQTTLAMIEVKEAFEKLLGHPFTIATHPHSERPHSYGSKRLGDIREWARLIPVEKTFSAKFTDEKNHQSSPLHSAYLWRTADWRDGGEDYSSIQFYYRWQWWLDNKDAWRRFVLDAIGRLKPAQVYSGFSMGNPLEFGMRAETAVWDRALAPHFYGLDTDYPFGMSLTPQLPSGIRPPTWGFFLSDIWRNKASLSSADVIAQLADPRIRIDALSGGHWIELGPQPELYPVEDGVPALPVLLNRLLRRIRHPQLDLVGFGEWDGDPNERFNRRDTQRWLARFDDDSDWPTPDIRGHEPGAPAVDPVPTHVVAGSTIPSEGWWYTLAQDQSRRYFKADDVAPPISQDTSRGRVIWQRDIDQGVPEPEPARGAETGQLAPRAGQWRAHEVADVWCVVAKHEPLPAYQGRPITWRWMHEAVAAPAGAAHGRSGQACPYPGTWTCQEFATGPQTFMHQTIFPQINGQDVTWVLVTFMK</sequence>
<accession>A0A2S5GMT3</accession>